<accession>A0A9W6L1C0</accession>
<dbReference type="SUPFAM" id="SSF50129">
    <property type="entry name" value="GroES-like"/>
    <property type="match status" value="1"/>
</dbReference>
<name>A0A9W6L1C0_9PSEU</name>
<organism evidence="4 5">
    <name type="scientific">Pseudonocardia halophobica</name>
    <dbReference type="NCBI Taxonomy" id="29401"/>
    <lineage>
        <taxon>Bacteria</taxon>
        <taxon>Bacillati</taxon>
        <taxon>Actinomycetota</taxon>
        <taxon>Actinomycetes</taxon>
        <taxon>Pseudonocardiales</taxon>
        <taxon>Pseudonocardiaceae</taxon>
        <taxon>Pseudonocardia</taxon>
    </lineage>
</organism>
<evidence type="ECO:0000256" key="1">
    <source>
        <dbReference type="ARBA" id="ARBA00023002"/>
    </source>
</evidence>
<dbReference type="Pfam" id="PF00107">
    <property type="entry name" value="ADH_zinc_N"/>
    <property type="match status" value="1"/>
</dbReference>
<dbReference type="AlphaFoldDB" id="A0A9W6L1C0"/>
<reference evidence="4" key="1">
    <citation type="journal article" date="2014" name="Int. J. Syst. Evol. Microbiol.">
        <title>Complete genome sequence of Corynebacterium casei LMG S-19264T (=DSM 44701T), isolated from a smear-ripened cheese.</title>
        <authorList>
            <consortium name="US DOE Joint Genome Institute (JGI-PGF)"/>
            <person name="Walter F."/>
            <person name="Albersmeier A."/>
            <person name="Kalinowski J."/>
            <person name="Ruckert C."/>
        </authorList>
    </citation>
    <scope>NUCLEOTIDE SEQUENCE</scope>
    <source>
        <strain evidence="4">VKM Ac-1069</strain>
    </source>
</reference>
<protein>
    <submittedName>
        <fullName evidence="4">Hypothetical zinc-type alcohol dehydrogenase</fullName>
    </submittedName>
</protein>
<proteinExistence type="predicted"/>
<sequence>MRAGVLNAGKIHVRDDVPDPVPGPGEVLVEVAACGICGSDLHFAQHGAEMLALGTQIEGMARPSRRELDLDRDVYMGHEFAGRVLEAGPDTTARPAGTLVTAFPILPRANGDIDTIVYSNTIHGGYGEKLLLAAPLLLEVPNGLPAHHAALTEPMAVGLHAVVRSGIEAGQRAVVVGCGPVGLAVIAALRVRGVESIVAADFSTARRTLAATMGATEVVDPRQETVWDRAGAATPLVVFEAVGVPGVLDDIMRCAPARSRVVVVGVCMGADTVHPYFGISKELSVDFVLGYTPEEFAASLRSIAEGEIDVAPLVTARVGLDRLSWAFDALGDPEEHCKIVVEP</sequence>
<feature type="domain" description="Alcohol dehydrogenase-like C-terminal" evidence="2">
    <location>
        <begin position="180"/>
        <end position="304"/>
    </location>
</feature>
<comment type="caution">
    <text evidence="4">The sequence shown here is derived from an EMBL/GenBank/DDBJ whole genome shotgun (WGS) entry which is preliminary data.</text>
</comment>
<dbReference type="GO" id="GO:0016491">
    <property type="term" value="F:oxidoreductase activity"/>
    <property type="evidence" value="ECO:0007669"/>
    <property type="project" value="UniProtKB-KW"/>
</dbReference>
<dbReference type="InterPro" id="IPR013149">
    <property type="entry name" value="ADH-like_C"/>
</dbReference>
<evidence type="ECO:0000259" key="2">
    <source>
        <dbReference type="Pfam" id="PF00107"/>
    </source>
</evidence>
<evidence type="ECO:0000313" key="5">
    <source>
        <dbReference type="Proteomes" id="UP001143463"/>
    </source>
</evidence>
<dbReference type="InterPro" id="IPR036291">
    <property type="entry name" value="NAD(P)-bd_dom_sf"/>
</dbReference>
<evidence type="ECO:0000313" key="4">
    <source>
        <dbReference type="EMBL" id="GLL11107.1"/>
    </source>
</evidence>
<feature type="domain" description="Alcohol dehydrogenase-like N-terminal" evidence="3">
    <location>
        <begin position="23"/>
        <end position="141"/>
    </location>
</feature>
<dbReference type="Pfam" id="PF08240">
    <property type="entry name" value="ADH_N"/>
    <property type="match status" value="1"/>
</dbReference>
<reference evidence="4" key="2">
    <citation type="submission" date="2023-01" db="EMBL/GenBank/DDBJ databases">
        <authorList>
            <person name="Sun Q."/>
            <person name="Evtushenko L."/>
        </authorList>
    </citation>
    <scope>NUCLEOTIDE SEQUENCE</scope>
    <source>
        <strain evidence="4">VKM Ac-1069</strain>
    </source>
</reference>
<dbReference type="RefSeq" id="WP_037038932.1">
    <property type="nucleotide sequence ID" value="NZ_BAAAUZ010000030.1"/>
</dbReference>
<dbReference type="SUPFAM" id="SSF51735">
    <property type="entry name" value="NAD(P)-binding Rossmann-fold domains"/>
    <property type="match status" value="1"/>
</dbReference>
<keyword evidence="1" id="KW-0560">Oxidoreductase</keyword>
<dbReference type="InterPro" id="IPR013154">
    <property type="entry name" value="ADH-like_N"/>
</dbReference>
<dbReference type="PANTHER" id="PTHR43189">
    <property type="entry name" value="ZINC-TYPE ALCOHOL DEHYDROGENASE-LIKE PROTEIN C1198.01-RELATED"/>
    <property type="match status" value="1"/>
</dbReference>
<gene>
    <name evidence="4" type="ORF">GCM10017577_22480</name>
</gene>
<dbReference type="Gene3D" id="3.40.50.720">
    <property type="entry name" value="NAD(P)-binding Rossmann-like Domain"/>
    <property type="match status" value="1"/>
</dbReference>
<dbReference type="Gene3D" id="3.90.180.10">
    <property type="entry name" value="Medium-chain alcohol dehydrogenases, catalytic domain"/>
    <property type="match status" value="1"/>
</dbReference>
<dbReference type="EMBL" id="BSFQ01000007">
    <property type="protein sequence ID" value="GLL11107.1"/>
    <property type="molecule type" value="Genomic_DNA"/>
</dbReference>
<dbReference type="Proteomes" id="UP001143463">
    <property type="component" value="Unassembled WGS sequence"/>
</dbReference>
<dbReference type="InterPro" id="IPR011032">
    <property type="entry name" value="GroES-like_sf"/>
</dbReference>
<keyword evidence="5" id="KW-1185">Reference proteome</keyword>
<evidence type="ECO:0000259" key="3">
    <source>
        <dbReference type="Pfam" id="PF08240"/>
    </source>
</evidence>
<dbReference type="PANTHER" id="PTHR43189:SF1">
    <property type="entry name" value="ZINC-TYPE ALCOHOL DEHYDROGENASE-LIKE PROTEIN C1198.01"/>
    <property type="match status" value="1"/>
</dbReference>